<feature type="region of interest" description="Disordered" evidence="1">
    <location>
        <begin position="251"/>
        <end position="283"/>
    </location>
</feature>
<dbReference type="InterPro" id="IPR051411">
    <property type="entry name" value="Polyketide_trans_af380"/>
</dbReference>
<evidence type="ECO:0000313" key="3">
    <source>
        <dbReference type="EMBL" id="UTR80236.1"/>
    </source>
</evidence>
<keyword evidence="4" id="KW-1185">Reference proteome</keyword>
<proteinExistence type="predicted"/>
<evidence type="ECO:0000256" key="1">
    <source>
        <dbReference type="SAM" id="MobiDB-lite"/>
    </source>
</evidence>
<dbReference type="RefSeq" id="WP_255239371.1">
    <property type="nucleotide sequence ID" value="NZ_CP101397.1"/>
</dbReference>
<gene>
    <name evidence="3" type="ORF">NLU04_17965</name>
</gene>
<protein>
    <submittedName>
        <fullName evidence="3">Alpha/beta hydrolase</fullName>
    </submittedName>
</protein>
<feature type="domain" description="Dienelactone hydrolase" evidence="2">
    <location>
        <begin position="15"/>
        <end position="128"/>
    </location>
</feature>
<dbReference type="InterPro" id="IPR002925">
    <property type="entry name" value="Dienelactn_hydro"/>
</dbReference>
<dbReference type="Gene3D" id="3.40.50.1820">
    <property type="entry name" value="alpha/beta hydrolase"/>
    <property type="match status" value="1"/>
</dbReference>
<dbReference type="PANTHER" id="PTHR47751">
    <property type="entry name" value="SUPERFAMILY HYDROLASE, PUTATIVE (AFU_ORTHOLOGUE AFUA_2G16580)-RELATED"/>
    <property type="match status" value="1"/>
</dbReference>
<organism evidence="3 4">
    <name type="scientific">Streptomyces cavourensis</name>
    <dbReference type="NCBI Taxonomy" id="67258"/>
    <lineage>
        <taxon>Bacteria</taxon>
        <taxon>Bacillati</taxon>
        <taxon>Actinomycetota</taxon>
        <taxon>Actinomycetes</taxon>
        <taxon>Kitasatosporales</taxon>
        <taxon>Streptomycetaceae</taxon>
        <taxon>Streptomyces</taxon>
    </lineage>
</organism>
<sequence length="283" mass="30661">MSFRNRLGIELVVDLYSPKRLRGRARALIVGHPFGGVKEQTSGLYAQTMAERGFVTLAFDASYNGESGGRPRHIASLETFVEDFSAAVDCLGTRRYVARDRIGVIGVCASGGFSLSAAQIDPRLKAVATVSMYDMGRAYRDGQGYAPAPGERNSVEERKRALAEAAAQRWAEFDGGKVRYGGGSTVPLKPSQQAAADEFATYYATPRGAHPRSHPLTLTSLGAIANFMPLAQIELPPARCCSSRVRRRIRATTARTPTRRPPSRGNCTSFPVPGMWTATTRST</sequence>
<evidence type="ECO:0000259" key="2">
    <source>
        <dbReference type="Pfam" id="PF01738"/>
    </source>
</evidence>
<dbReference type="GO" id="GO:0016787">
    <property type="term" value="F:hydrolase activity"/>
    <property type="evidence" value="ECO:0007669"/>
    <property type="project" value="UniProtKB-KW"/>
</dbReference>
<accession>A0ABY5F981</accession>
<dbReference type="PANTHER" id="PTHR47751:SF1">
    <property type="entry name" value="SUPERFAMILY HYDROLASE, PUTATIVE (AFU_ORTHOLOGUE AFUA_2G16580)-RELATED"/>
    <property type="match status" value="1"/>
</dbReference>
<dbReference type="InterPro" id="IPR029058">
    <property type="entry name" value="AB_hydrolase_fold"/>
</dbReference>
<evidence type="ECO:0000313" key="4">
    <source>
        <dbReference type="Proteomes" id="UP001058236"/>
    </source>
</evidence>
<dbReference type="SUPFAM" id="SSF53474">
    <property type="entry name" value="alpha/beta-Hydrolases"/>
    <property type="match status" value="1"/>
</dbReference>
<dbReference type="EMBL" id="CP101397">
    <property type="protein sequence ID" value="UTR80236.1"/>
    <property type="molecule type" value="Genomic_DNA"/>
</dbReference>
<dbReference type="Pfam" id="PF01738">
    <property type="entry name" value="DLH"/>
    <property type="match status" value="1"/>
</dbReference>
<name>A0ABY5F981_9ACTN</name>
<keyword evidence="3" id="KW-0378">Hydrolase</keyword>
<dbReference type="Proteomes" id="UP001058236">
    <property type="component" value="Chromosome"/>
</dbReference>
<reference evidence="3" key="1">
    <citation type="submission" date="2022-07" db="EMBL/GenBank/DDBJ databases">
        <title>Genomic of Streptomyces cavourensis F2.</title>
        <authorList>
            <person name="Hu S."/>
            <person name="Liang W."/>
        </authorList>
    </citation>
    <scope>NUCLEOTIDE SEQUENCE</scope>
    <source>
        <strain evidence="3">F2</strain>
    </source>
</reference>